<comment type="caution">
    <text evidence="4">The sequence shown here is derived from an EMBL/GenBank/DDBJ whole genome shotgun (WGS) entry which is preliminary data.</text>
</comment>
<dbReference type="PANTHER" id="PTHR10605:SF56">
    <property type="entry name" value="BIFUNCTIONAL HEPARAN SULFATE N-DEACETYLASE_N-SULFOTRANSFERASE"/>
    <property type="match status" value="1"/>
</dbReference>
<evidence type="ECO:0000256" key="1">
    <source>
        <dbReference type="ARBA" id="ARBA00022679"/>
    </source>
</evidence>
<name>A0ABT8D9B2_9RHOB</name>
<reference evidence="5" key="1">
    <citation type="journal article" date="2019" name="Int. J. Syst. Evol. Microbiol.">
        <title>The Global Catalogue of Microorganisms (GCM) 10K type strain sequencing project: providing services to taxonomists for standard genome sequencing and annotation.</title>
        <authorList>
            <consortium name="The Broad Institute Genomics Platform"/>
            <consortium name="The Broad Institute Genome Sequencing Center for Infectious Disease"/>
            <person name="Wu L."/>
            <person name="Ma J."/>
        </authorList>
    </citation>
    <scope>NUCLEOTIDE SEQUENCE [LARGE SCALE GENOMIC DNA]</scope>
    <source>
        <strain evidence="5">CECT 8482</strain>
    </source>
</reference>
<keyword evidence="1" id="KW-0808">Transferase</keyword>
<dbReference type="Gene3D" id="3.40.50.300">
    <property type="entry name" value="P-loop containing nucleotide triphosphate hydrolases"/>
    <property type="match status" value="1"/>
</dbReference>
<dbReference type="InterPro" id="IPR037359">
    <property type="entry name" value="NST/OST"/>
</dbReference>
<keyword evidence="2" id="KW-0325">Glycoprotein</keyword>
<evidence type="ECO:0000259" key="3">
    <source>
        <dbReference type="Pfam" id="PF00685"/>
    </source>
</evidence>
<evidence type="ECO:0000313" key="4">
    <source>
        <dbReference type="EMBL" id="MDN3713085.1"/>
    </source>
</evidence>
<accession>A0ABT8D9B2</accession>
<dbReference type="InterPro" id="IPR027417">
    <property type="entry name" value="P-loop_NTPase"/>
</dbReference>
<feature type="domain" description="Sulfotransferase" evidence="3">
    <location>
        <begin position="104"/>
        <end position="207"/>
    </location>
</feature>
<protein>
    <submittedName>
        <fullName evidence="4">Sulfotransferase</fullName>
    </submittedName>
</protein>
<dbReference type="Pfam" id="PF00685">
    <property type="entry name" value="Sulfotransfer_1"/>
    <property type="match status" value="1"/>
</dbReference>
<dbReference type="SUPFAM" id="SSF52540">
    <property type="entry name" value="P-loop containing nucleoside triphosphate hydrolases"/>
    <property type="match status" value="1"/>
</dbReference>
<dbReference type="EMBL" id="JAUFRC010000001">
    <property type="protein sequence ID" value="MDN3713085.1"/>
    <property type="molecule type" value="Genomic_DNA"/>
</dbReference>
<dbReference type="PANTHER" id="PTHR10605">
    <property type="entry name" value="HEPARAN SULFATE SULFOTRANSFERASE"/>
    <property type="match status" value="1"/>
</dbReference>
<gene>
    <name evidence="4" type="ORF">QWZ10_17455</name>
</gene>
<proteinExistence type="predicted"/>
<organism evidence="4 5">
    <name type="scientific">Paracoccus cavernae</name>
    <dbReference type="NCBI Taxonomy" id="1571207"/>
    <lineage>
        <taxon>Bacteria</taxon>
        <taxon>Pseudomonadati</taxon>
        <taxon>Pseudomonadota</taxon>
        <taxon>Alphaproteobacteria</taxon>
        <taxon>Rhodobacterales</taxon>
        <taxon>Paracoccaceae</taxon>
        <taxon>Paracoccus</taxon>
    </lineage>
</organism>
<dbReference type="InterPro" id="IPR000863">
    <property type="entry name" value="Sulfotransferase_dom"/>
</dbReference>
<sequence length="252" mass="29593">MKTYQITHVWTTPFKELHFFDHKFLPENRSWTPWHVKSSVRKAKKLVDSNDQDYLSYLDSLTEAPMLNGNWYKRVFSRCSPDRIGIDITPEYCGIPAEGIEFVKKFLGADVRIIYIIRSPIQRALSQIAMNISRHKPDLKSLDDWIREASKPEVFERGDYFSHVQRWDAQMDAKSILYLPFGDIARDPLDFLRRIETFADIQKGKYPKATKVVFKGTRVDFPDSVISFLQEKLHKQSRFIEERFGSSFSKNT</sequence>
<evidence type="ECO:0000313" key="5">
    <source>
        <dbReference type="Proteomes" id="UP001243846"/>
    </source>
</evidence>
<dbReference type="Proteomes" id="UP001243846">
    <property type="component" value="Unassembled WGS sequence"/>
</dbReference>
<evidence type="ECO:0000256" key="2">
    <source>
        <dbReference type="ARBA" id="ARBA00023180"/>
    </source>
</evidence>
<keyword evidence="5" id="KW-1185">Reference proteome</keyword>